<sequence>MEEADGMDETIIITQEANNAAHGAGPAALLIQKDEVYGDFCLPPYCAAIVNSAPFRRLGRLKQLGLAHVAFPGAVHTRYQHSLGVAHLGHKVVRHLYDTQRGALGDVLDERAIRHITLAGLCHDLGHGVCSHVFEREFLRSALGIKWDHEAMSLQMLDHLVAECGVGEEVMDAEDAKQIGQYIQGVKPETRAQLPEGKRFLYDIISNDCNGIDVDRLDYLQRDAWHCGVGPLAVCTTSLLSGAKVLADQLCYPASQCGNVWSAFAERGRMFRHVYTSERTKGAELMVVKALVDANGVLGFTRLVERAEDFIHLDDTLLDLILHYDCLPRPLPPAHPHAALLSRLSEPAEDAWEEDGEGAVVAVWKPGRGRNSSSSSGGGAGGGGGGRLGRARELLERVKAGDVYPCVGEVAQLPYGGKQWEAELEKAFTEANVASYGNSNGVVQLTPDILKVHIVKLDYGKKGGANPIDGVGFYPDARCTAPRRADEAMLAGLQLPEYFEERTLRVYVCTSSSSPSAAALRAAAFAAFTRWCEANRGLLLGAWGAAGGRQQPCRSRVMPRRLEGEVEAALFGLPGIACGARQAAMLAADPHQPPTPAMLPQQLPQQQQRQQYKRQCSSRHSAGRCGGDDSNNNGGGGDGCFAGAGAGGDDASAGKGVEQEQEQREEEEEEEEEEMDVIELMTMMVGGVKRGRDELGSPTASSSPASSPPASPTRTR</sequence>
<dbReference type="Gene3D" id="1.10.3210.10">
    <property type="entry name" value="Hypothetical protein af1432"/>
    <property type="match status" value="1"/>
</dbReference>
<name>A0AAD3HLS6_9CHLO</name>
<evidence type="ECO:0000256" key="1">
    <source>
        <dbReference type="SAM" id="MobiDB-lite"/>
    </source>
</evidence>
<proteinExistence type="predicted"/>
<accession>A0AAD3HLS6</accession>
<organism evidence="3 4">
    <name type="scientific">Astrephomene gubernaculifera</name>
    <dbReference type="NCBI Taxonomy" id="47775"/>
    <lineage>
        <taxon>Eukaryota</taxon>
        <taxon>Viridiplantae</taxon>
        <taxon>Chlorophyta</taxon>
        <taxon>core chlorophytes</taxon>
        <taxon>Chlorophyceae</taxon>
        <taxon>CS clade</taxon>
        <taxon>Chlamydomonadales</taxon>
        <taxon>Astrephomenaceae</taxon>
        <taxon>Astrephomene</taxon>
    </lineage>
</organism>
<dbReference type="GO" id="GO:0005634">
    <property type="term" value="C:nucleus"/>
    <property type="evidence" value="ECO:0007669"/>
    <property type="project" value="TreeGrafter"/>
</dbReference>
<protein>
    <recommendedName>
        <fullName evidence="2">HD/PDEase domain-containing protein</fullName>
    </recommendedName>
</protein>
<keyword evidence="4" id="KW-1185">Reference proteome</keyword>
<feature type="domain" description="HD/PDEase" evidence="2">
    <location>
        <begin position="74"/>
        <end position="229"/>
    </location>
</feature>
<feature type="region of interest" description="Disordered" evidence="1">
    <location>
        <begin position="586"/>
        <end position="716"/>
    </location>
</feature>
<dbReference type="InterPro" id="IPR003607">
    <property type="entry name" value="HD/PDEase_dom"/>
</dbReference>
<dbReference type="InterPro" id="IPR050135">
    <property type="entry name" value="dGTPase-like"/>
</dbReference>
<dbReference type="Gene3D" id="3.30.70.2760">
    <property type="match status" value="1"/>
</dbReference>
<dbReference type="GO" id="GO:0008832">
    <property type="term" value="F:dGTPase activity"/>
    <property type="evidence" value="ECO:0007669"/>
    <property type="project" value="TreeGrafter"/>
</dbReference>
<dbReference type="Pfam" id="PF01966">
    <property type="entry name" value="HD"/>
    <property type="match status" value="1"/>
</dbReference>
<dbReference type="EMBL" id="BMAR01000011">
    <property type="protein sequence ID" value="GFR46054.1"/>
    <property type="molecule type" value="Genomic_DNA"/>
</dbReference>
<evidence type="ECO:0000313" key="4">
    <source>
        <dbReference type="Proteomes" id="UP001054857"/>
    </source>
</evidence>
<dbReference type="PANTHER" id="PTHR11373">
    <property type="entry name" value="DEOXYNUCLEOSIDE TRIPHOSPHATE TRIPHOSPHOHYDROLASE"/>
    <property type="match status" value="1"/>
</dbReference>
<dbReference type="AlphaFoldDB" id="A0AAD3HLS6"/>
<dbReference type="CDD" id="cd00077">
    <property type="entry name" value="HDc"/>
    <property type="match status" value="1"/>
</dbReference>
<dbReference type="PANTHER" id="PTHR11373:SF4">
    <property type="entry name" value="DEOXYNUCLEOSIDE TRIPHOSPHATE TRIPHOSPHOHYDROLASE SAMHD1"/>
    <property type="match status" value="1"/>
</dbReference>
<feature type="compositionally biased region" description="Pro residues" evidence="1">
    <location>
        <begin position="706"/>
        <end position="716"/>
    </location>
</feature>
<feature type="compositionally biased region" description="Low complexity" evidence="1">
    <location>
        <begin position="598"/>
        <end position="610"/>
    </location>
</feature>
<dbReference type="GO" id="GO:0006203">
    <property type="term" value="P:dGTP catabolic process"/>
    <property type="evidence" value="ECO:0007669"/>
    <property type="project" value="TreeGrafter"/>
</dbReference>
<feature type="compositionally biased region" description="Gly residues" evidence="1">
    <location>
        <begin position="633"/>
        <end position="648"/>
    </location>
</feature>
<dbReference type="SMART" id="SM00471">
    <property type="entry name" value="HDc"/>
    <property type="match status" value="1"/>
</dbReference>
<dbReference type="SUPFAM" id="SSF109604">
    <property type="entry name" value="HD-domain/PDEase-like"/>
    <property type="match status" value="1"/>
</dbReference>
<feature type="compositionally biased region" description="Acidic residues" evidence="1">
    <location>
        <begin position="663"/>
        <end position="677"/>
    </location>
</feature>
<feature type="region of interest" description="Disordered" evidence="1">
    <location>
        <begin position="364"/>
        <end position="387"/>
    </location>
</feature>
<reference evidence="3 4" key="1">
    <citation type="journal article" date="2021" name="Sci. Rep.">
        <title>Genome sequencing of the multicellular alga Astrephomene provides insights into convergent evolution of germ-soma differentiation.</title>
        <authorList>
            <person name="Yamashita S."/>
            <person name="Yamamoto K."/>
            <person name="Matsuzaki R."/>
            <person name="Suzuki S."/>
            <person name="Yamaguchi H."/>
            <person name="Hirooka S."/>
            <person name="Minakuchi Y."/>
            <person name="Miyagishima S."/>
            <person name="Kawachi M."/>
            <person name="Toyoda A."/>
            <person name="Nozaki H."/>
        </authorList>
    </citation>
    <scope>NUCLEOTIDE SEQUENCE [LARGE SCALE GENOMIC DNA]</scope>
    <source>
        <strain evidence="3 4">NIES-4017</strain>
    </source>
</reference>
<dbReference type="Proteomes" id="UP001054857">
    <property type="component" value="Unassembled WGS sequence"/>
</dbReference>
<evidence type="ECO:0000259" key="2">
    <source>
        <dbReference type="SMART" id="SM00471"/>
    </source>
</evidence>
<gene>
    <name evidence="3" type="ORF">Agub_g7524</name>
</gene>
<evidence type="ECO:0000313" key="3">
    <source>
        <dbReference type="EMBL" id="GFR46054.1"/>
    </source>
</evidence>
<comment type="caution">
    <text evidence="3">The sequence shown here is derived from an EMBL/GenBank/DDBJ whole genome shotgun (WGS) entry which is preliminary data.</text>
</comment>
<dbReference type="InterPro" id="IPR006674">
    <property type="entry name" value="HD_domain"/>
</dbReference>
<feature type="compositionally biased region" description="Gly residues" evidence="1">
    <location>
        <begin position="376"/>
        <end position="387"/>
    </location>
</feature>